<feature type="non-terminal residue" evidence="1">
    <location>
        <position position="1"/>
    </location>
</feature>
<protein>
    <submittedName>
        <fullName evidence="1">Uncharacterized protein</fullName>
    </submittedName>
</protein>
<comment type="caution">
    <text evidence="1">The sequence shown here is derived from an EMBL/GenBank/DDBJ whole genome shotgun (WGS) entry which is preliminary data.</text>
</comment>
<dbReference type="EMBL" id="JAODUP010001345">
    <property type="protein sequence ID" value="KAK2140459.1"/>
    <property type="molecule type" value="Genomic_DNA"/>
</dbReference>
<evidence type="ECO:0000313" key="2">
    <source>
        <dbReference type="Proteomes" id="UP001208570"/>
    </source>
</evidence>
<accession>A0AAD9IT96</accession>
<sequence length="58" mass="6634">SCRYAFCLSFHEELLLLVLVKEGIPKEINSTNTGMSGIRTHNLEVCSQQLSTCKYKWI</sequence>
<dbReference type="AlphaFoldDB" id="A0AAD9IT96"/>
<keyword evidence="2" id="KW-1185">Reference proteome</keyword>
<evidence type="ECO:0000313" key="1">
    <source>
        <dbReference type="EMBL" id="KAK2140459.1"/>
    </source>
</evidence>
<organism evidence="1 2">
    <name type="scientific">Paralvinella palmiformis</name>
    <dbReference type="NCBI Taxonomy" id="53620"/>
    <lineage>
        <taxon>Eukaryota</taxon>
        <taxon>Metazoa</taxon>
        <taxon>Spiralia</taxon>
        <taxon>Lophotrochozoa</taxon>
        <taxon>Annelida</taxon>
        <taxon>Polychaeta</taxon>
        <taxon>Sedentaria</taxon>
        <taxon>Canalipalpata</taxon>
        <taxon>Terebellida</taxon>
        <taxon>Terebelliformia</taxon>
        <taxon>Alvinellidae</taxon>
        <taxon>Paralvinella</taxon>
    </lineage>
</organism>
<gene>
    <name evidence="1" type="ORF">LSH36_1344g00038</name>
</gene>
<dbReference type="Proteomes" id="UP001208570">
    <property type="component" value="Unassembled WGS sequence"/>
</dbReference>
<proteinExistence type="predicted"/>
<name>A0AAD9IT96_9ANNE</name>
<reference evidence="1" key="1">
    <citation type="journal article" date="2023" name="Mol. Biol. Evol.">
        <title>Third-Generation Sequencing Reveals the Adaptive Role of the Epigenome in Three Deep-Sea Polychaetes.</title>
        <authorList>
            <person name="Perez M."/>
            <person name="Aroh O."/>
            <person name="Sun Y."/>
            <person name="Lan Y."/>
            <person name="Juniper S.K."/>
            <person name="Young C.R."/>
            <person name="Angers B."/>
            <person name="Qian P.Y."/>
        </authorList>
    </citation>
    <scope>NUCLEOTIDE SEQUENCE</scope>
    <source>
        <strain evidence="1">P08H-3</strain>
    </source>
</reference>